<protein>
    <submittedName>
        <fullName evidence="12">Mitochondrial solute carrier family 25 (Mitochondrial carnitine/acylcarnitine transporter) member 20/29</fullName>
    </submittedName>
</protein>
<evidence type="ECO:0000256" key="5">
    <source>
        <dbReference type="ARBA" id="ARBA00022737"/>
    </source>
</evidence>
<dbReference type="EMBL" id="VRVR01000034">
    <property type="protein sequence ID" value="KAF0852473.1"/>
    <property type="molecule type" value="Genomic_DNA"/>
</dbReference>
<evidence type="ECO:0000256" key="4">
    <source>
        <dbReference type="ARBA" id="ARBA00022692"/>
    </source>
</evidence>
<dbReference type="OrthoDB" id="14252at2759"/>
<evidence type="ECO:0000256" key="7">
    <source>
        <dbReference type="ARBA" id="ARBA00023128"/>
    </source>
</evidence>
<feature type="repeat" description="Solcar" evidence="9">
    <location>
        <begin position="7"/>
        <end position="89"/>
    </location>
</feature>
<gene>
    <name evidence="12" type="ORF">ANDGO_06890</name>
</gene>
<proteinExistence type="inferred from homology"/>
<dbReference type="InterPro" id="IPR023395">
    <property type="entry name" value="MCP_dom_sf"/>
</dbReference>
<evidence type="ECO:0000256" key="9">
    <source>
        <dbReference type="PROSITE-ProRule" id="PRU00282"/>
    </source>
</evidence>
<keyword evidence="8 9" id="KW-0472">Membrane</keyword>
<evidence type="ECO:0000256" key="6">
    <source>
        <dbReference type="ARBA" id="ARBA00022989"/>
    </source>
</evidence>
<dbReference type="PANTHER" id="PTHR45624">
    <property type="entry name" value="MITOCHONDRIAL BASIC AMINO ACIDS TRANSPORTER-RELATED"/>
    <property type="match status" value="1"/>
</dbReference>
<sequence length="266" mass="29140">MSGLDAKSIGIHAAAGLYGGIGLCLVGHPFEVAKTRLQVRMYPDVRSFIKGTFKNEGLPGFYAGVASPLALSMVFRGWLYVAFHLSRNVVPKDSPYAAGGMTGFLAAFVESPMLLLANQCQTRPKTSVVTVLREIVSQHGVSKVFTHGLSANIVRNIPSNACYLGTFHVLREKYHMNAFAAGSIGGVSYWMFTYPLDAIRGCIHGDSLDPTKRKYSGWMDAAKKLWKDGGIKRFYRGYSVCMARAIPANGTFFFMAEQAKAYLLKN</sequence>
<keyword evidence="6 11" id="KW-1133">Transmembrane helix</keyword>
<evidence type="ECO:0000256" key="3">
    <source>
        <dbReference type="ARBA" id="ARBA00022448"/>
    </source>
</evidence>
<keyword evidence="4 9" id="KW-0812">Transmembrane</keyword>
<reference evidence="12" key="1">
    <citation type="submission" date="2019-09" db="EMBL/GenBank/DDBJ databases">
        <title>The Mitochondrial Proteome of the Jakobid, Andalucia godoyi, a Protist With the Most Gene-Rich and Bacteria-Like Mitochondrial Genome.</title>
        <authorList>
            <person name="Gray M.W."/>
            <person name="Burger G."/>
            <person name="Derelle R."/>
            <person name="Klimes V."/>
            <person name="Leger M."/>
            <person name="Sarrasin M."/>
            <person name="Vlcek C."/>
            <person name="Roger A.J."/>
            <person name="Elias M."/>
            <person name="Lang B.F."/>
        </authorList>
    </citation>
    <scope>NUCLEOTIDE SEQUENCE</scope>
    <source>
        <strain evidence="12">And28</strain>
    </source>
</reference>
<dbReference type="InterPro" id="IPR050567">
    <property type="entry name" value="Mitochondrial_Carrier"/>
</dbReference>
<feature type="transmembrane region" description="Helical" evidence="11">
    <location>
        <begin position="95"/>
        <end position="117"/>
    </location>
</feature>
<evidence type="ECO:0000256" key="8">
    <source>
        <dbReference type="ARBA" id="ARBA00023136"/>
    </source>
</evidence>
<comment type="subcellular location">
    <subcellularLocation>
        <location evidence="1">Mitochondrion membrane</location>
        <topology evidence="1">Multi-pass membrane protein</topology>
    </subcellularLocation>
</comment>
<dbReference type="GO" id="GO:0031966">
    <property type="term" value="C:mitochondrial membrane"/>
    <property type="evidence" value="ECO:0007669"/>
    <property type="project" value="UniProtKB-SubCell"/>
</dbReference>
<dbReference type="SUPFAM" id="SSF103506">
    <property type="entry name" value="Mitochondrial carrier"/>
    <property type="match status" value="1"/>
</dbReference>
<dbReference type="AlphaFoldDB" id="A0A8K0AH77"/>
<dbReference type="Pfam" id="PF00153">
    <property type="entry name" value="Mito_carr"/>
    <property type="match status" value="2"/>
</dbReference>
<dbReference type="Proteomes" id="UP000799049">
    <property type="component" value="Unassembled WGS sequence"/>
</dbReference>
<accession>A0A8K0AH77</accession>
<feature type="transmembrane region" description="Helical" evidence="11">
    <location>
        <begin position="61"/>
        <end position="83"/>
    </location>
</feature>
<organism evidence="12 13">
    <name type="scientific">Andalucia godoyi</name>
    <name type="common">Flagellate</name>
    <dbReference type="NCBI Taxonomy" id="505711"/>
    <lineage>
        <taxon>Eukaryota</taxon>
        <taxon>Discoba</taxon>
        <taxon>Jakobida</taxon>
        <taxon>Andalucina</taxon>
        <taxon>Andaluciidae</taxon>
        <taxon>Andalucia</taxon>
    </lineage>
</organism>
<evidence type="ECO:0000256" key="11">
    <source>
        <dbReference type="SAM" id="Phobius"/>
    </source>
</evidence>
<keyword evidence="7" id="KW-0496">Mitochondrion</keyword>
<dbReference type="InterPro" id="IPR018108">
    <property type="entry name" value="MCP_transmembrane"/>
</dbReference>
<evidence type="ECO:0000313" key="12">
    <source>
        <dbReference type="EMBL" id="KAF0852473.1"/>
    </source>
</evidence>
<dbReference type="PANTHER" id="PTHR45624:SF24">
    <property type="entry name" value="MITOCHONDRIAL SUBSTRATE CARRIER FAMILY PROTEIN G"/>
    <property type="match status" value="1"/>
</dbReference>
<name>A0A8K0AH77_ANDGO</name>
<comment type="caution">
    <text evidence="12">The sequence shown here is derived from an EMBL/GenBank/DDBJ whole genome shotgun (WGS) entry which is preliminary data.</text>
</comment>
<evidence type="ECO:0000256" key="1">
    <source>
        <dbReference type="ARBA" id="ARBA00004225"/>
    </source>
</evidence>
<dbReference type="GO" id="GO:0022857">
    <property type="term" value="F:transmembrane transporter activity"/>
    <property type="evidence" value="ECO:0007669"/>
    <property type="project" value="TreeGrafter"/>
</dbReference>
<feature type="repeat" description="Solcar" evidence="9">
    <location>
        <begin position="173"/>
        <end position="262"/>
    </location>
</feature>
<keyword evidence="5" id="KW-0677">Repeat</keyword>
<evidence type="ECO:0000256" key="2">
    <source>
        <dbReference type="ARBA" id="ARBA00006375"/>
    </source>
</evidence>
<dbReference type="Gene3D" id="1.50.40.10">
    <property type="entry name" value="Mitochondrial carrier domain"/>
    <property type="match status" value="2"/>
</dbReference>
<evidence type="ECO:0000313" key="13">
    <source>
        <dbReference type="Proteomes" id="UP000799049"/>
    </source>
</evidence>
<comment type="similarity">
    <text evidence="2 10">Belongs to the mitochondrial carrier (TC 2.A.29) family.</text>
</comment>
<keyword evidence="3 10" id="KW-0813">Transport</keyword>
<keyword evidence="13" id="KW-1185">Reference proteome</keyword>
<dbReference type="PROSITE" id="PS50920">
    <property type="entry name" value="SOLCAR"/>
    <property type="match status" value="2"/>
</dbReference>
<evidence type="ECO:0000256" key="10">
    <source>
        <dbReference type="RuleBase" id="RU000488"/>
    </source>
</evidence>